<reference evidence="2 4" key="2">
    <citation type="journal article" date="2016" name="Front. Microbiol.">
        <title>Industrial Acetogenic Biocatalysts: A Comparative Metabolic and Genomic Analysis.</title>
        <authorList>
            <person name="Bengelsdorf F."/>
            <person name="Poehlein A."/>
            <person name="Sonja S."/>
            <person name="Erz C."/>
            <person name="Hummel T."/>
            <person name="Hoffmeister S."/>
            <person name="Daniel R."/>
            <person name="Durre P."/>
        </authorList>
    </citation>
    <scope>NUCLEOTIDE SEQUENCE [LARGE SCALE GENOMIC DNA]</scope>
    <source>
        <strain evidence="2 4">PTA-10522</strain>
    </source>
</reference>
<evidence type="ECO:0000313" key="1">
    <source>
        <dbReference type="EMBL" id="OAA92262.1"/>
    </source>
</evidence>
<evidence type="ECO:0000313" key="4">
    <source>
        <dbReference type="Proteomes" id="UP000093694"/>
    </source>
</evidence>
<dbReference type="PATRIC" id="fig|1705578.3.peg.1471"/>
<dbReference type="EMBL" id="LROR01000028">
    <property type="protein sequence ID" value="OBR97281.1"/>
    <property type="molecule type" value="Genomic_DNA"/>
</dbReference>
<reference evidence="1 3" key="1">
    <citation type="journal article" date="2015" name="Biotechnol. Bioeng.">
        <title>Genome sequence and phenotypic characterization of Caulobacter segnis.</title>
        <authorList>
            <person name="Patel S."/>
            <person name="Fletcher B."/>
            <person name="Scott D.C."/>
            <person name="Ely B."/>
        </authorList>
    </citation>
    <scope>NUCLEOTIDE SEQUENCE [LARGE SCALE GENOMIC DNA]</scope>
    <source>
        <strain evidence="1 3">PS02</strain>
    </source>
</reference>
<keyword evidence="4" id="KW-1185">Reference proteome</keyword>
<dbReference type="Proteomes" id="UP000093694">
    <property type="component" value="Unassembled WGS sequence"/>
</dbReference>
<name>A0A162L7P3_9CLOT</name>
<protein>
    <submittedName>
        <fullName evidence="1">Uncharacterized protein</fullName>
    </submittedName>
</protein>
<sequence length="80" mass="9197">MIKRGSLIEVENTKYYDDGQIIKVFSRGACLRDCEMGEQAEIITFTGHVIKGMVSQNKCFYNRHYNLGKNVKEVLSIKVH</sequence>
<accession>A0A162L7P3</accession>
<dbReference type="EMBL" id="LITQ01000021">
    <property type="protein sequence ID" value="OAA92262.1"/>
    <property type="molecule type" value="Genomic_DNA"/>
</dbReference>
<gene>
    <name evidence="2" type="ORF">CLCOS_05870</name>
    <name evidence="1" type="ORF">WX73_01078</name>
</gene>
<dbReference type="AlphaFoldDB" id="A0A162L7P3"/>
<evidence type="ECO:0000313" key="2">
    <source>
        <dbReference type="EMBL" id="OBR97281.1"/>
    </source>
</evidence>
<evidence type="ECO:0000313" key="3">
    <source>
        <dbReference type="Proteomes" id="UP000077384"/>
    </source>
</evidence>
<dbReference type="Proteomes" id="UP000077384">
    <property type="component" value="Unassembled WGS sequence"/>
</dbReference>
<dbReference type="InterPro" id="IPR047755">
    <property type="entry name" value="OrtA"/>
</dbReference>
<proteinExistence type="predicted"/>
<organism evidence="1 3">
    <name type="scientific">Clostridium coskatii</name>
    <dbReference type="NCBI Taxonomy" id="1705578"/>
    <lineage>
        <taxon>Bacteria</taxon>
        <taxon>Bacillati</taxon>
        <taxon>Bacillota</taxon>
        <taxon>Clostridia</taxon>
        <taxon>Eubacteriales</taxon>
        <taxon>Clostridiaceae</taxon>
        <taxon>Clostridium</taxon>
    </lineage>
</organism>
<comment type="caution">
    <text evidence="1">The sequence shown here is derived from an EMBL/GenBank/DDBJ whole genome shotgun (WGS) entry which is preliminary data.</text>
</comment>
<dbReference type="RefSeq" id="WP_023163068.1">
    <property type="nucleotide sequence ID" value="NZ_LITQ01000021.1"/>
</dbReference>
<dbReference type="Pfam" id="PF22010">
    <property type="entry name" value="OrtA"/>
    <property type="match status" value="1"/>
</dbReference>